<feature type="transmembrane region" description="Helical" evidence="2">
    <location>
        <begin position="121"/>
        <end position="140"/>
    </location>
</feature>
<feature type="transmembrane region" description="Helical" evidence="2">
    <location>
        <begin position="62"/>
        <end position="83"/>
    </location>
</feature>
<feature type="region of interest" description="Disordered" evidence="1">
    <location>
        <begin position="1"/>
        <end position="24"/>
    </location>
</feature>
<organism evidence="3 4">
    <name type="scientific">Stenotrophomonas rhizophila</name>
    <dbReference type="NCBI Taxonomy" id="216778"/>
    <lineage>
        <taxon>Bacteria</taxon>
        <taxon>Pseudomonadati</taxon>
        <taxon>Pseudomonadota</taxon>
        <taxon>Gammaproteobacteria</taxon>
        <taxon>Lysobacterales</taxon>
        <taxon>Lysobacteraceae</taxon>
        <taxon>Stenotrophomonas</taxon>
    </lineage>
</organism>
<feature type="transmembrane region" description="Helical" evidence="2">
    <location>
        <begin position="36"/>
        <end position="56"/>
    </location>
</feature>
<comment type="caution">
    <text evidence="3">The sequence shown here is derived from an EMBL/GenBank/DDBJ whole genome shotgun (WGS) entry which is preliminary data.</text>
</comment>
<name>A0A498CAR5_9GAMM</name>
<evidence type="ECO:0000256" key="1">
    <source>
        <dbReference type="SAM" id="MobiDB-lite"/>
    </source>
</evidence>
<dbReference type="AlphaFoldDB" id="A0A498CAR5"/>
<accession>A0A498CAR5</accession>
<sequence length="170" mass="18681">MDDQNPYQAGEVPPTPPTAPHWEQVPSGITRPVTQLWLLGAGLTVFTLATGGWTWVTNRHVFAMMNFIAAAMVGCVYLGLAVGVYKRSRIAACLTAALWAWVFVMHLRQDTAGLTDTLRRMGMMLVIGVVVLRGTFATFHHHRYLAAKKRQPARARISDDPAFAPKPPAA</sequence>
<evidence type="ECO:0000313" key="3">
    <source>
        <dbReference type="EMBL" id="RLK50040.1"/>
    </source>
</evidence>
<protein>
    <submittedName>
        <fullName evidence="3">Uncharacterized protein</fullName>
    </submittedName>
</protein>
<dbReference type="Proteomes" id="UP000274786">
    <property type="component" value="Unassembled WGS sequence"/>
</dbReference>
<dbReference type="EMBL" id="RCDC01000007">
    <property type="protein sequence ID" value="RLK50040.1"/>
    <property type="molecule type" value="Genomic_DNA"/>
</dbReference>
<reference evidence="3 4" key="1">
    <citation type="submission" date="2018-10" db="EMBL/GenBank/DDBJ databases">
        <title>Comparative analysis of microorganisms from saline springs in Andes Mountain Range, Colombia.</title>
        <authorList>
            <person name="Rubin E."/>
        </authorList>
    </citation>
    <scope>NUCLEOTIDE SEQUENCE [LARGE SCALE GENOMIC DNA]</scope>
    <source>
        <strain evidence="3 4">USBA GBX 843</strain>
    </source>
</reference>
<evidence type="ECO:0000313" key="4">
    <source>
        <dbReference type="Proteomes" id="UP000274786"/>
    </source>
</evidence>
<proteinExistence type="predicted"/>
<dbReference type="RefSeq" id="WP_121043371.1">
    <property type="nucleotide sequence ID" value="NZ_RCDC01000007.1"/>
</dbReference>
<evidence type="ECO:0000256" key="2">
    <source>
        <dbReference type="SAM" id="Phobius"/>
    </source>
</evidence>
<gene>
    <name evidence="3" type="ORF">BCL79_3532</name>
</gene>
<feature type="transmembrane region" description="Helical" evidence="2">
    <location>
        <begin position="90"/>
        <end position="109"/>
    </location>
</feature>
<keyword evidence="2" id="KW-0812">Transmembrane</keyword>
<keyword evidence="2" id="KW-0472">Membrane</keyword>
<keyword evidence="2" id="KW-1133">Transmembrane helix</keyword>